<dbReference type="InterPro" id="IPR000653">
    <property type="entry name" value="DegT/StrS_aminotransferase"/>
</dbReference>
<dbReference type="InterPro" id="IPR016040">
    <property type="entry name" value="NAD(P)-bd_dom"/>
</dbReference>
<dbReference type="InterPro" id="IPR015422">
    <property type="entry name" value="PyrdxlP-dep_Trfase_small"/>
</dbReference>
<comment type="caution">
    <text evidence="4">The sequence shown here is derived from an EMBL/GenBank/DDBJ whole genome shotgun (WGS) entry which is preliminary data.</text>
</comment>
<keyword evidence="6" id="KW-1185">Reference proteome</keyword>
<dbReference type="AlphaFoldDB" id="A0A9P1BEX6"/>
<dbReference type="CDD" id="cd00616">
    <property type="entry name" value="AHBA_syn"/>
    <property type="match status" value="1"/>
</dbReference>
<dbReference type="InterPro" id="IPR036291">
    <property type="entry name" value="NAD(P)-bd_dom_sf"/>
</dbReference>
<organism evidence="4">
    <name type="scientific">Cladocopium goreaui</name>
    <dbReference type="NCBI Taxonomy" id="2562237"/>
    <lineage>
        <taxon>Eukaryota</taxon>
        <taxon>Sar</taxon>
        <taxon>Alveolata</taxon>
        <taxon>Dinophyceae</taxon>
        <taxon>Suessiales</taxon>
        <taxon>Symbiodiniaceae</taxon>
        <taxon>Cladocopium</taxon>
    </lineage>
</organism>
<dbReference type="EMBL" id="CAMXCT020000001">
    <property type="protein sequence ID" value="CAL1125389.1"/>
    <property type="molecule type" value="Genomic_DNA"/>
</dbReference>
<evidence type="ECO:0000256" key="2">
    <source>
        <dbReference type="ARBA" id="ARBA00037999"/>
    </source>
</evidence>
<name>A0A9P1BEX6_9DINO</name>
<dbReference type="Gene3D" id="3.90.1150.10">
    <property type="entry name" value="Aspartate Aminotransferase, domain 1"/>
    <property type="match status" value="1"/>
</dbReference>
<accession>A0A9P1BEX6</accession>
<dbReference type="Gene3D" id="3.40.640.10">
    <property type="entry name" value="Type I PLP-dependent aspartate aminotransferase-like (Major domain)"/>
    <property type="match status" value="1"/>
</dbReference>
<reference evidence="4" key="1">
    <citation type="submission" date="2022-10" db="EMBL/GenBank/DDBJ databases">
        <authorList>
            <person name="Chen Y."/>
            <person name="Dougan E. K."/>
            <person name="Chan C."/>
            <person name="Rhodes N."/>
            <person name="Thang M."/>
        </authorList>
    </citation>
    <scope>NUCLEOTIDE SEQUENCE</scope>
</reference>
<evidence type="ECO:0000259" key="3">
    <source>
        <dbReference type="Pfam" id="PF16363"/>
    </source>
</evidence>
<dbReference type="EMBL" id="CAMXCT010000001">
    <property type="protein sequence ID" value="CAI3972014.1"/>
    <property type="molecule type" value="Genomic_DNA"/>
</dbReference>
<evidence type="ECO:0000256" key="1">
    <source>
        <dbReference type="ARBA" id="ARBA00022898"/>
    </source>
</evidence>
<evidence type="ECO:0000313" key="6">
    <source>
        <dbReference type="Proteomes" id="UP001152797"/>
    </source>
</evidence>
<dbReference type="Pfam" id="PF16363">
    <property type="entry name" value="GDP_Man_Dehyd"/>
    <property type="match status" value="1"/>
</dbReference>
<protein>
    <submittedName>
        <fullName evidence="5">dTDP-3-amino-3,6-dideoxy-alpha-D-galactopyranose transaminase (dTDP-6-deoxy-D-xylo-hex-3-ulose aminase)</fullName>
    </submittedName>
</protein>
<comment type="similarity">
    <text evidence="2">Belongs to the DegT/DnrJ/EryC1 family.</text>
</comment>
<dbReference type="SUPFAM" id="SSF53383">
    <property type="entry name" value="PLP-dependent transferases"/>
    <property type="match status" value="1"/>
</dbReference>
<proteinExistence type="inferred from homology"/>
<feature type="domain" description="NAD(P)-binding" evidence="3">
    <location>
        <begin position="385"/>
        <end position="646"/>
    </location>
</feature>
<dbReference type="Proteomes" id="UP001152797">
    <property type="component" value="Unassembled WGS sequence"/>
</dbReference>
<dbReference type="Gene3D" id="3.90.25.10">
    <property type="entry name" value="UDP-galactose 4-epimerase, domain 1"/>
    <property type="match status" value="1"/>
</dbReference>
<dbReference type="EMBL" id="CAMXCT030000001">
    <property type="protein sequence ID" value="CAL4759326.1"/>
    <property type="molecule type" value="Genomic_DNA"/>
</dbReference>
<dbReference type="PANTHER" id="PTHR30244:SF36">
    <property type="entry name" value="3-OXO-GLUCOSE-6-PHOSPHATE:GLUTAMATE AMINOTRANSFERASE"/>
    <property type="match status" value="1"/>
</dbReference>
<dbReference type="InterPro" id="IPR015421">
    <property type="entry name" value="PyrdxlP-dep_Trfase_major"/>
</dbReference>
<gene>
    <name evidence="4" type="ORF">C1SCF055_LOCUS604</name>
</gene>
<dbReference type="Gene3D" id="3.40.50.720">
    <property type="entry name" value="NAD(P)-binding Rossmann-like Domain"/>
    <property type="match status" value="1"/>
</dbReference>
<dbReference type="OrthoDB" id="448958at2759"/>
<sequence>MIPFFDLKPLHNELAGPLQDAVARVLDSGWYVLGPEVEAFENELANYLQIGNAVGVANGTDAIELALRALDIKPGAEVITVSHTAVPTITAIERAGCRPVFVDIDRETYTLDPRCLEAAITSRTEAIVPVHLYGHPADMPAIVEIARRYKLAIVEDCAQALGAQCQGRPVGTWGDAAALSFYPTKNLGACGDAGAVVTNDRTVAEKAKRLRFYGQVDREHFNERGINSRLDEMQAAILRVKLEQLDDDLKQRRELAALYDAVLKGVTLPVTRPDCTHVYCLYVVRHPQRDVIRDACQEHEIGTLVHYPIPVHRQQAFADLGYGVGSLPETEAAVKEIVSLPLYHGLLPEEVQQVADVVSQCVAGVTIADSMIPGYGGNLFNIEPIADRVTVNYSDIRDVNVMNYLVREKHFVFHLAGQVDHIMSLHDPFPDIDINVKGTAVVMEACRQHNPDVCVIYTGTRGQYGKPNKLPVDETAPLQPLGIYEITNVAAEQIIEAYHYVFGVRSCLLRLTNTYGPRAQMQHSRYGVVNWFVRLAMDDQTIPVFGDGQIKRDLIYVDDCIDALLRVAASDNAWGEAFNVGYDQPITFLELADTVVKAAGSGRRELAPFSPERAAQEPGDFYSDISKIERFLGWRPKTGLLEGLTRTADYYRQHRKHYW</sequence>
<dbReference type="GO" id="GO:0030170">
    <property type="term" value="F:pyridoxal phosphate binding"/>
    <property type="evidence" value="ECO:0007669"/>
    <property type="project" value="TreeGrafter"/>
</dbReference>
<reference evidence="5 6" key="2">
    <citation type="submission" date="2024-05" db="EMBL/GenBank/DDBJ databases">
        <authorList>
            <person name="Chen Y."/>
            <person name="Shah S."/>
            <person name="Dougan E. K."/>
            <person name="Thang M."/>
            <person name="Chan C."/>
        </authorList>
    </citation>
    <scope>NUCLEOTIDE SEQUENCE [LARGE SCALE GENOMIC DNA]</scope>
</reference>
<keyword evidence="1" id="KW-0663">Pyridoxal phosphate</keyword>
<evidence type="ECO:0000313" key="4">
    <source>
        <dbReference type="EMBL" id="CAI3972014.1"/>
    </source>
</evidence>
<dbReference type="GO" id="GO:0000271">
    <property type="term" value="P:polysaccharide biosynthetic process"/>
    <property type="evidence" value="ECO:0007669"/>
    <property type="project" value="TreeGrafter"/>
</dbReference>
<dbReference type="PANTHER" id="PTHR30244">
    <property type="entry name" value="TRANSAMINASE"/>
    <property type="match status" value="1"/>
</dbReference>
<dbReference type="Pfam" id="PF01041">
    <property type="entry name" value="DegT_DnrJ_EryC1"/>
    <property type="match status" value="1"/>
</dbReference>
<dbReference type="GO" id="GO:0008483">
    <property type="term" value="F:transaminase activity"/>
    <property type="evidence" value="ECO:0007669"/>
    <property type="project" value="TreeGrafter"/>
</dbReference>
<dbReference type="InterPro" id="IPR015424">
    <property type="entry name" value="PyrdxlP-dep_Trfase"/>
</dbReference>
<dbReference type="SUPFAM" id="SSF51735">
    <property type="entry name" value="NAD(P)-binding Rossmann-fold domains"/>
    <property type="match status" value="1"/>
</dbReference>
<evidence type="ECO:0000313" key="5">
    <source>
        <dbReference type="EMBL" id="CAL4759326.1"/>
    </source>
</evidence>